<keyword evidence="5" id="KW-1185">Reference proteome</keyword>
<dbReference type="Gene3D" id="3.90.180.10">
    <property type="entry name" value="Medium-chain alcohol dehydrogenases, catalytic domain"/>
    <property type="match status" value="1"/>
</dbReference>
<dbReference type="SUPFAM" id="SSF50129">
    <property type="entry name" value="GroES-like"/>
    <property type="match status" value="1"/>
</dbReference>
<accession>A0ABV5Z068</accession>
<organism evidence="4 5">
    <name type="scientific">Actinoallomurus acaciae</name>
    <dbReference type="NCBI Taxonomy" id="502577"/>
    <lineage>
        <taxon>Bacteria</taxon>
        <taxon>Bacillati</taxon>
        <taxon>Actinomycetota</taxon>
        <taxon>Actinomycetes</taxon>
        <taxon>Streptosporangiales</taxon>
        <taxon>Thermomonosporaceae</taxon>
        <taxon>Actinoallomurus</taxon>
    </lineage>
</organism>
<comment type="caution">
    <text evidence="4">The sequence shown here is derived from an EMBL/GenBank/DDBJ whole genome shotgun (WGS) entry which is preliminary data.</text>
</comment>
<name>A0ABV5Z068_9ACTN</name>
<keyword evidence="2" id="KW-0560">Oxidoreductase</keyword>
<proteinExistence type="predicted"/>
<reference evidence="4 5" key="1">
    <citation type="submission" date="2024-09" db="EMBL/GenBank/DDBJ databases">
        <authorList>
            <person name="Sun Q."/>
            <person name="Mori K."/>
        </authorList>
    </citation>
    <scope>NUCLEOTIDE SEQUENCE [LARGE SCALE GENOMIC DNA]</scope>
    <source>
        <strain evidence="4 5">TBRC 0563</strain>
    </source>
</reference>
<evidence type="ECO:0000256" key="1">
    <source>
        <dbReference type="ARBA" id="ARBA00022857"/>
    </source>
</evidence>
<dbReference type="InterPro" id="IPR013154">
    <property type="entry name" value="ADH-like_N"/>
</dbReference>
<dbReference type="EMBL" id="JBHLZP010001230">
    <property type="protein sequence ID" value="MFB9840650.1"/>
    <property type="molecule type" value="Genomic_DNA"/>
</dbReference>
<dbReference type="RefSeq" id="WP_378213874.1">
    <property type="nucleotide sequence ID" value="NZ_JBHLZP010001230.1"/>
</dbReference>
<dbReference type="InterPro" id="IPR011032">
    <property type="entry name" value="GroES-like_sf"/>
</dbReference>
<evidence type="ECO:0000259" key="3">
    <source>
        <dbReference type="Pfam" id="PF08240"/>
    </source>
</evidence>
<dbReference type="Proteomes" id="UP001589627">
    <property type="component" value="Unassembled WGS sequence"/>
</dbReference>
<dbReference type="Pfam" id="PF08240">
    <property type="entry name" value="ADH_N"/>
    <property type="match status" value="1"/>
</dbReference>
<dbReference type="PANTHER" id="PTHR48106:SF13">
    <property type="entry name" value="QUINONE OXIDOREDUCTASE-RELATED"/>
    <property type="match status" value="1"/>
</dbReference>
<feature type="domain" description="Alcohol dehydrogenase-like N-terminal" evidence="3">
    <location>
        <begin position="26"/>
        <end position="107"/>
    </location>
</feature>
<keyword evidence="1" id="KW-0521">NADP</keyword>
<dbReference type="PANTHER" id="PTHR48106">
    <property type="entry name" value="QUINONE OXIDOREDUCTASE PIG3-RELATED"/>
    <property type="match status" value="1"/>
</dbReference>
<evidence type="ECO:0000313" key="4">
    <source>
        <dbReference type="EMBL" id="MFB9840650.1"/>
    </source>
</evidence>
<evidence type="ECO:0000256" key="2">
    <source>
        <dbReference type="ARBA" id="ARBA00023002"/>
    </source>
</evidence>
<protein>
    <submittedName>
        <fullName evidence="4">Alcohol dehydrogenase catalytic domain-containing protein</fullName>
    </submittedName>
</protein>
<evidence type="ECO:0000313" key="5">
    <source>
        <dbReference type="Proteomes" id="UP001589627"/>
    </source>
</evidence>
<sequence length="114" mass="11694">MRQVCCRAHGGPEVLRVEEAPRPEPGEGEVLVEVDAVGVALPMVRLTRRADVPLPHVPGGDVAGRVAAAGPGVTGVRIGERVAALAFTGAYAEYVTVPAAFVFPLPDEVDGASG</sequence>
<feature type="non-terminal residue" evidence="4">
    <location>
        <position position="114"/>
    </location>
</feature>
<gene>
    <name evidence="4" type="ORF">ACFFNX_51795</name>
</gene>